<name>A0A4P6XK08_9ASCO</name>
<gene>
    <name evidence="2" type="primary">MPUL0A10980</name>
    <name evidence="2" type="ORF">METSCH_A10980</name>
</gene>
<dbReference type="CDD" id="cd03443">
    <property type="entry name" value="PaaI_thioesterase"/>
    <property type="match status" value="1"/>
</dbReference>
<dbReference type="InterPro" id="IPR029069">
    <property type="entry name" value="HotDog_dom_sf"/>
</dbReference>
<accession>A0A4P6XK08</accession>
<dbReference type="Gene3D" id="3.10.129.10">
    <property type="entry name" value="Hotdog Thioesterase"/>
    <property type="match status" value="1"/>
</dbReference>
<dbReference type="InterPro" id="IPR006683">
    <property type="entry name" value="Thioestr_dom"/>
</dbReference>
<protein>
    <submittedName>
        <fullName evidence="2">Acyl-coenzyme A thioesterase PaaI, contains HGG motif</fullName>
    </submittedName>
</protein>
<reference evidence="3" key="1">
    <citation type="submission" date="2019-03" db="EMBL/GenBank/DDBJ databases">
        <title>Snf2 controls pulcherriminic acid biosynthesis and connects pigmentation and antifungal activity of the yeast Metschnikowia pulcherrima.</title>
        <authorList>
            <person name="Gore-Lloyd D."/>
            <person name="Sumann I."/>
            <person name="Brachmann A.O."/>
            <person name="Schneeberger K."/>
            <person name="Ortiz-Merino R.A."/>
            <person name="Moreno-Beltran M."/>
            <person name="Schlaefli M."/>
            <person name="Kirner P."/>
            <person name="Santos Kron A."/>
            <person name="Wolfe K.H."/>
            <person name="Piel J."/>
            <person name="Ahrens C.H."/>
            <person name="Henk D."/>
            <person name="Freimoser F.M."/>
        </authorList>
    </citation>
    <scope>NUCLEOTIDE SEQUENCE [LARGE SCALE GENOMIC DNA]</scope>
    <source>
        <strain evidence="3">APC 1.2</strain>
    </source>
</reference>
<dbReference type="STRING" id="2163413.A0A4P6XK08"/>
<organism evidence="2 3">
    <name type="scientific">Metschnikowia aff. pulcherrima</name>
    <dbReference type="NCBI Taxonomy" id="2163413"/>
    <lineage>
        <taxon>Eukaryota</taxon>
        <taxon>Fungi</taxon>
        <taxon>Dikarya</taxon>
        <taxon>Ascomycota</taxon>
        <taxon>Saccharomycotina</taxon>
        <taxon>Pichiomycetes</taxon>
        <taxon>Metschnikowiaceae</taxon>
        <taxon>Metschnikowia</taxon>
    </lineage>
</organism>
<sequence length="224" mass="25128">MNKIRSFTRLTAPLAAFTFGFMAFPAEWRRGQWLHRQLSYMNEDIVQQIENSEIYKTLEADSNVEKTRSSDTFPAQHRKNHVGLGLLFGQGLMEVDPIIFTNNKTGELTAFYHLGKNLISADQQIHNGVTATILDEGLCLCGFAQLPSKRGVTANLSIDFLNQAPPESTVVLRAKVLQAKGRKVVIDGTLSTMDFGTGKSVEIASAKCILVEPQWFKYFRWLPM</sequence>
<evidence type="ECO:0000259" key="1">
    <source>
        <dbReference type="Pfam" id="PF03061"/>
    </source>
</evidence>
<evidence type="ECO:0000313" key="3">
    <source>
        <dbReference type="Proteomes" id="UP000292447"/>
    </source>
</evidence>
<dbReference type="EMBL" id="CP034456">
    <property type="protein sequence ID" value="QBM86456.1"/>
    <property type="molecule type" value="Genomic_DNA"/>
</dbReference>
<proteinExistence type="predicted"/>
<dbReference type="PANTHER" id="PTHR47260">
    <property type="entry name" value="UPF0644 PROTEIN PB2B4.06"/>
    <property type="match status" value="1"/>
</dbReference>
<evidence type="ECO:0000313" key="2">
    <source>
        <dbReference type="EMBL" id="QBM86456.1"/>
    </source>
</evidence>
<dbReference type="SUPFAM" id="SSF54637">
    <property type="entry name" value="Thioesterase/thiol ester dehydrase-isomerase"/>
    <property type="match status" value="1"/>
</dbReference>
<dbReference type="InterPro" id="IPR052061">
    <property type="entry name" value="PTE-AB_protein"/>
</dbReference>
<feature type="domain" description="Thioesterase" evidence="1">
    <location>
        <begin position="125"/>
        <end position="190"/>
    </location>
</feature>
<dbReference type="PANTHER" id="PTHR47260:SF4">
    <property type="entry name" value="MIOREX COMPLEX COMPONENT 3"/>
    <property type="match status" value="1"/>
</dbReference>
<dbReference type="Proteomes" id="UP000292447">
    <property type="component" value="Chromosome I"/>
</dbReference>
<dbReference type="AlphaFoldDB" id="A0A4P6XK08"/>
<dbReference type="Pfam" id="PF03061">
    <property type="entry name" value="4HBT"/>
    <property type="match status" value="1"/>
</dbReference>
<keyword evidence="3" id="KW-1185">Reference proteome</keyword>